<name>A0ABU7IKH8_9FLAO</name>
<gene>
    <name evidence="1" type="ORF">V1H85_13440</name>
</gene>
<sequence length="51" mass="5953">MVYLNFTNLDSETQERLLSSSKEDVEYRSGTELRQFAEIHDKDYEALLGLP</sequence>
<comment type="caution">
    <text evidence="1">The sequence shown here is derived from an EMBL/GenBank/DDBJ whole genome shotgun (WGS) entry which is preliminary data.</text>
</comment>
<dbReference type="Proteomes" id="UP001343698">
    <property type="component" value="Unassembled WGS sequence"/>
</dbReference>
<organism evidence="1 2">
    <name type="scientific">Maribacter flavus</name>
    <dbReference type="NCBI Taxonomy" id="1658664"/>
    <lineage>
        <taxon>Bacteria</taxon>
        <taxon>Pseudomonadati</taxon>
        <taxon>Bacteroidota</taxon>
        <taxon>Flavobacteriia</taxon>
        <taxon>Flavobacteriales</taxon>
        <taxon>Flavobacteriaceae</taxon>
        <taxon>Maribacter</taxon>
    </lineage>
</organism>
<evidence type="ECO:0000313" key="2">
    <source>
        <dbReference type="Proteomes" id="UP001343698"/>
    </source>
</evidence>
<keyword evidence="2" id="KW-1185">Reference proteome</keyword>
<accession>A0ABU7IKH8</accession>
<dbReference type="EMBL" id="JAZDDF010000006">
    <property type="protein sequence ID" value="MEE1973460.1"/>
    <property type="molecule type" value="Genomic_DNA"/>
</dbReference>
<reference evidence="1 2" key="1">
    <citation type="submission" date="2024-01" db="EMBL/GenBank/DDBJ databases">
        <title>Maribacter spp. originated from different algae showed divergent polysaccharides utilization ability.</title>
        <authorList>
            <person name="Wang H."/>
            <person name="Wu Y."/>
        </authorList>
    </citation>
    <scope>NUCLEOTIDE SEQUENCE [LARGE SCALE GENOMIC DNA]</scope>
    <source>
        <strain evidence="1 2">KPT27_14</strain>
    </source>
</reference>
<protein>
    <submittedName>
        <fullName evidence="1">Uncharacterized protein</fullName>
    </submittedName>
</protein>
<proteinExistence type="predicted"/>
<dbReference type="RefSeq" id="WP_239057501.1">
    <property type="nucleotide sequence ID" value="NZ_JAZDDF010000006.1"/>
</dbReference>
<evidence type="ECO:0000313" key="1">
    <source>
        <dbReference type="EMBL" id="MEE1973460.1"/>
    </source>
</evidence>